<keyword evidence="4 6" id="KW-0238">DNA-binding</keyword>
<comment type="similarity">
    <text evidence="1 6">Belongs to the sigma-70 factor family. ECF subfamily.</text>
</comment>
<keyword evidence="2 6" id="KW-0805">Transcription regulation</keyword>
<evidence type="ECO:0000313" key="9">
    <source>
        <dbReference type="EMBL" id="PWI56860.1"/>
    </source>
</evidence>
<name>A0A2U3D6F5_SULT2</name>
<dbReference type="Proteomes" id="UP000245380">
    <property type="component" value="Unassembled WGS sequence"/>
</dbReference>
<evidence type="ECO:0000256" key="4">
    <source>
        <dbReference type="ARBA" id="ARBA00023125"/>
    </source>
</evidence>
<dbReference type="Gene3D" id="1.10.10.10">
    <property type="entry name" value="Winged helix-like DNA-binding domain superfamily/Winged helix DNA-binding domain"/>
    <property type="match status" value="1"/>
</dbReference>
<dbReference type="Pfam" id="PF08281">
    <property type="entry name" value="Sigma70_r4_2"/>
    <property type="match status" value="1"/>
</dbReference>
<dbReference type="SUPFAM" id="SSF88946">
    <property type="entry name" value="Sigma2 domain of RNA polymerase sigma factors"/>
    <property type="match status" value="1"/>
</dbReference>
<dbReference type="EMBL" id="MPDK01000024">
    <property type="protein sequence ID" value="PWI56860.1"/>
    <property type="molecule type" value="Genomic_DNA"/>
</dbReference>
<reference evidence="9 10" key="1">
    <citation type="submission" date="2016-11" db="EMBL/GenBank/DDBJ databases">
        <title>Comparative genomics of Acidibacillus ferroxidans species.</title>
        <authorList>
            <person name="Oliveira G."/>
            <person name="Nunes G."/>
            <person name="Oliveira R."/>
            <person name="Araujo F."/>
            <person name="Salim A."/>
            <person name="Scholte L."/>
            <person name="Morais D."/>
            <person name="Nancucheo I."/>
            <person name="Johnson D.B."/>
            <person name="Grail B."/>
            <person name="Bittencourt J."/>
            <person name="Valadares R."/>
        </authorList>
    </citation>
    <scope>NUCLEOTIDE SEQUENCE [LARGE SCALE GENOMIC DNA]</scope>
    <source>
        <strain evidence="9 10">Y002</strain>
    </source>
</reference>
<dbReference type="InterPro" id="IPR013249">
    <property type="entry name" value="RNA_pol_sigma70_r4_t2"/>
</dbReference>
<accession>A0A2U3D6F5</accession>
<dbReference type="InterPro" id="IPR039425">
    <property type="entry name" value="RNA_pol_sigma-70-like"/>
</dbReference>
<dbReference type="PANTHER" id="PTHR43133">
    <property type="entry name" value="RNA POLYMERASE ECF-TYPE SIGMA FACTO"/>
    <property type="match status" value="1"/>
</dbReference>
<dbReference type="OrthoDB" id="9785675at2"/>
<evidence type="ECO:0000259" key="7">
    <source>
        <dbReference type="Pfam" id="PF04542"/>
    </source>
</evidence>
<dbReference type="InterPro" id="IPR000838">
    <property type="entry name" value="RNA_pol_sigma70_ECF_CS"/>
</dbReference>
<dbReference type="InterPro" id="IPR013325">
    <property type="entry name" value="RNA_pol_sigma_r2"/>
</dbReference>
<dbReference type="InterPro" id="IPR014284">
    <property type="entry name" value="RNA_pol_sigma-70_dom"/>
</dbReference>
<evidence type="ECO:0000256" key="6">
    <source>
        <dbReference type="RuleBase" id="RU000716"/>
    </source>
</evidence>
<feature type="domain" description="RNA polymerase sigma factor 70 region 4 type 2" evidence="8">
    <location>
        <begin position="118"/>
        <end position="168"/>
    </location>
</feature>
<evidence type="ECO:0000256" key="1">
    <source>
        <dbReference type="ARBA" id="ARBA00010641"/>
    </source>
</evidence>
<protein>
    <recommendedName>
        <fullName evidence="6">RNA polymerase sigma factor</fullName>
    </recommendedName>
</protein>
<dbReference type="AlphaFoldDB" id="A0A2U3D6F5"/>
<dbReference type="GO" id="GO:0006950">
    <property type="term" value="P:response to stress"/>
    <property type="evidence" value="ECO:0007669"/>
    <property type="project" value="UniProtKB-ARBA"/>
</dbReference>
<dbReference type="CDD" id="cd06171">
    <property type="entry name" value="Sigma70_r4"/>
    <property type="match status" value="1"/>
</dbReference>
<dbReference type="Gene3D" id="1.10.1740.10">
    <property type="match status" value="1"/>
</dbReference>
<dbReference type="InterPro" id="IPR007627">
    <property type="entry name" value="RNA_pol_sigma70_r2"/>
</dbReference>
<dbReference type="PROSITE" id="PS01063">
    <property type="entry name" value="SIGMA70_ECF"/>
    <property type="match status" value="1"/>
</dbReference>
<dbReference type="PANTHER" id="PTHR43133:SF8">
    <property type="entry name" value="RNA POLYMERASE SIGMA FACTOR HI_1459-RELATED"/>
    <property type="match status" value="1"/>
</dbReference>
<dbReference type="Pfam" id="PF04542">
    <property type="entry name" value="Sigma70_r2"/>
    <property type="match status" value="1"/>
</dbReference>
<gene>
    <name evidence="9" type="ORF">BM613_11515</name>
</gene>
<feature type="domain" description="RNA polymerase sigma-70 region 2" evidence="7">
    <location>
        <begin position="26"/>
        <end position="93"/>
    </location>
</feature>
<dbReference type="GO" id="GO:0006352">
    <property type="term" value="P:DNA-templated transcription initiation"/>
    <property type="evidence" value="ECO:0007669"/>
    <property type="project" value="InterPro"/>
</dbReference>
<evidence type="ECO:0000256" key="2">
    <source>
        <dbReference type="ARBA" id="ARBA00023015"/>
    </source>
</evidence>
<comment type="caution">
    <text evidence="9">The sequence shown here is derived from an EMBL/GenBank/DDBJ whole genome shotgun (WGS) entry which is preliminary data.</text>
</comment>
<evidence type="ECO:0000259" key="8">
    <source>
        <dbReference type="Pfam" id="PF08281"/>
    </source>
</evidence>
<dbReference type="GO" id="GO:0003677">
    <property type="term" value="F:DNA binding"/>
    <property type="evidence" value="ECO:0007669"/>
    <property type="project" value="UniProtKB-KW"/>
</dbReference>
<dbReference type="InterPro" id="IPR013324">
    <property type="entry name" value="RNA_pol_sigma_r3/r4-like"/>
</dbReference>
<organism evidence="9 10">
    <name type="scientific">Sulfoacidibacillus thermotolerans</name>
    <name type="common">Acidibacillus sulfuroxidans</name>
    <dbReference type="NCBI Taxonomy" id="1765684"/>
    <lineage>
        <taxon>Bacteria</taxon>
        <taxon>Bacillati</taxon>
        <taxon>Bacillota</taxon>
        <taxon>Bacilli</taxon>
        <taxon>Bacillales</taxon>
        <taxon>Alicyclobacillaceae</taxon>
        <taxon>Sulfoacidibacillus</taxon>
    </lineage>
</organism>
<dbReference type="SUPFAM" id="SSF88659">
    <property type="entry name" value="Sigma3 and sigma4 domains of RNA polymerase sigma factors"/>
    <property type="match status" value="1"/>
</dbReference>
<proteinExistence type="inferred from homology"/>
<keyword evidence="3 6" id="KW-0731">Sigma factor</keyword>
<keyword evidence="10" id="KW-1185">Reference proteome</keyword>
<evidence type="ECO:0000256" key="5">
    <source>
        <dbReference type="ARBA" id="ARBA00023163"/>
    </source>
</evidence>
<dbReference type="NCBIfam" id="TIGR02937">
    <property type="entry name" value="sigma70-ECF"/>
    <property type="match status" value="1"/>
</dbReference>
<dbReference type="GO" id="GO:0016987">
    <property type="term" value="F:sigma factor activity"/>
    <property type="evidence" value="ECO:0007669"/>
    <property type="project" value="UniProtKB-KW"/>
</dbReference>
<dbReference type="RefSeq" id="WP_109431357.1">
    <property type="nucleotide sequence ID" value="NZ_MPDK01000024.1"/>
</dbReference>
<dbReference type="InterPro" id="IPR036388">
    <property type="entry name" value="WH-like_DNA-bd_sf"/>
</dbReference>
<evidence type="ECO:0000256" key="3">
    <source>
        <dbReference type="ARBA" id="ARBA00023082"/>
    </source>
</evidence>
<sequence>MTGDEELLNALVRQAQLGDDTAFAALVAARHRQAYQTAYAILHSPRDAEEVTQDAFLKVFRKLHTLKEPSAFSAWLTTIVTRLAIDHMRSQKRHQAEPIENVAEIPERENDPTLRTVIEEALAQLSPDHRAILLLRERDGYEYTEIARILGVPIGTVKSRLAYAKQALRKFL</sequence>
<keyword evidence="5 6" id="KW-0804">Transcription</keyword>
<evidence type="ECO:0000313" key="10">
    <source>
        <dbReference type="Proteomes" id="UP000245380"/>
    </source>
</evidence>